<accession>A0A8X6PGT6</accession>
<dbReference type="AlphaFoldDB" id="A0A8X6PGT6"/>
<protein>
    <submittedName>
        <fullName evidence="1">Uncharacterized protein</fullName>
    </submittedName>
</protein>
<reference evidence="1" key="1">
    <citation type="submission" date="2020-08" db="EMBL/GenBank/DDBJ databases">
        <title>Multicomponent nature underlies the extraordinary mechanical properties of spider dragline silk.</title>
        <authorList>
            <person name="Kono N."/>
            <person name="Nakamura H."/>
            <person name="Mori M."/>
            <person name="Yoshida Y."/>
            <person name="Ohtoshi R."/>
            <person name="Malay A.D."/>
            <person name="Moran D.A.P."/>
            <person name="Tomita M."/>
            <person name="Numata K."/>
            <person name="Arakawa K."/>
        </authorList>
    </citation>
    <scope>NUCLEOTIDE SEQUENCE</scope>
</reference>
<dbReference type="Proteomes" id="UP000887013">
    <property type="component" value="Unassembled WGS sequence"/>
</dbReference>
<organism evidence="1 2">
    <name type="scientific">Nephila pilipes</name>
    <name type="common">Giant wood spider</name>
    <name type="synonym">Nephila maculata</name>
    <dbReference type="NCBI Taxonomy" id="299642"/>
    <lineage>
        <taxon>Eukaryota</taxon>
        <taxon>Metazoa</taxon>
        <taxon>Ecdysozoa</taxon>
        <taxon>Arthropoda</taxon>
        <taxon>Chelicerata</taxon>
        <taxon>Arachnida</taxon>
        <taxon>Araneae</taxon>
        <taxon>Araneomorphae</taxon>
        <taxon>Entelegynae</taxon>
        <taxon>Araneoidea</taxon>
        <taxon>Nephilidae</taxon>
        <taxon>Nephila</taxon>
    </lineage>
</organism>
<comment type="caution">
    <text evidence="1">The sequence shown here is derived from an EMBL/GenBank/DDBJ whole genome shotgun (WGS) entry which is preliminary data.</text>
</comment>
<evidence type="ECO:0000313" key="1">
    <source>
        <dbReference type="EMBL" id="GFT65674.1"/>
    </source>
</evidence>
<sequence>MPCESKNVADNKMTFGHPRSFLKTPTNTMLALCSATPFKSFGLPLSFEQFNRLTTTEAFVFRWNQSRSQTPVAMKNWQVQLLMLDIYIKISEKKEREKRFVTAVNHEVKEIVQDKTLTILPPNFRS</sequence>
<name>A0A8X6PGT6_NEPPI</name>
<evidence type="ECO:0000313" key="2">
    <source>
        <dbReference type="Proteomes" id="UP000887013"/>
    </source>
</evidence>
<proteinExistence type="predicted"/>
<dbReference type="EMBL" id="BMAW01019905">
    <property type="protein sequence ID" value="GFT65674.1"/>
    <property type="molecule type" value="Genomic_DNA"/>
</dbReference>
<gene>
    <name evidence="1" type="ORF">NPIL_85491</name>
</gene>
<keyword evidence="2" id="KW-1185">Reference proteome</keyword>